<name>A0A1X0IDY5_9MYCO</name>
<gene>
    <name evidence="1" type="ORF">BST39_07175</name>
</gene>
<accession>A0A1X0IDY5</accession>
<dbReference type="AlphaFoldDB" id="A0A1X0IDY5"/>
<reference evidence="1 2" key="1">
    <citation type="submission" date="2017-02" db="EMBL/GenBank/DDBJ databases">
        <title>The new phylogeny of genus Mycobacterium.</title>
        <authorList>
            <person name="Tortoli E."/>
            <person name="Trovato A."/>
            <person name="Cirillo D.M."/>
        </authorList>
    </citation>
    <scope>NUCLEOTIDE SEQUENCE [LARGE SCALE GENOMIC DNA]</scope>
    <source>
        <strain evidence="1 2">DSM 45000</strain>
    </source>
</reference>
<organism evidence="1 2">
    <name type="scientific">Mycobacterium paraseoulense</name>
    <dbReference type="NCBI Taxonomy" id="590652"/>
    <lineage>
        <taxon>Bacteria</taxon>
        <taxon>Bacillati</taxon>
        <taxon>Actinomycetota</taxon>
        <taxon>Actinomycetes</taxon>
        <taxon>Mycobacteriales</taxon>
        <taxon>Mycobacteriaceae</taxon>
        <taxon>Mycobacterium</taxon>
    </lineage>
</organism>
<comment type="caution">
    <text evidence="1">The sequence shown here is derived from an EMBL/GenBank/DDBJ whole genome shotgun (WGS) entry which is preliminary data.</text>
</comment>
<dbReference type="Proteomes" id="UP000192513">
    <property type="component" value="Unassembled WGS sequence"/>
</dbReference>
<evidence type="ECO:0000313" key="1">
    <source>
        <dbReference type="EMBL" id="ORB44272.1"/>
    </source>
</evidence>
<proteinExistence type="predicted"/>
<dbReference type="EMBL" id="MVIE01000006">
    <property type="protein sequence ID" value="ORB44272.1"/>
    <property type="molecule type" value="Genomic_DNA"/>
</dbReference>
<evidence type="ECO:0000313" key="2">
    <source>
        <dbReference type="Proteomes" id="UP000192513"/>
    </source>
</evidence>
<protein>
    <submittedName>
        <fullName evidence="1">Uncharacterized protein</fullName>
    </submittedName>
</protein>
<keyword evidence="2" id="KW-1185">Reference proteome</keyword>
<sequence>MGYRSSLVLYSAATVGLESALETRRWQSIVAVVAALSLFTALIAGSSLRPQLSASALPEPAAWTHETHSGQAHAGQVRDADHIISHLSHGRSAGSTPTDAKPFHSMWMTRDRPASWPSISPQSGWFLLPTSLAAPCHWPDGAHPAVPLVAPAARDILTMLCVIRR</sequence>